<accession>A0ABC8IZE7</accession>
<name>A0ABC8IZE7_ERUVS</name>
<comment type="caution">
    <text evidence="1">The sequence shown here is derived from an EMBL/GenBank/DDBJ whole genome shotgun (WGS) entry which is preliminary data.</text>
</comment>
<gene>
    <name evidence="1" type="ORF">ERUC_LOCUS1716</name>
</gene>
<dbReference type="EMBL" id="CAKOAT010048600">
    <property type="protein sequence ID" value="CAH8294128.1"/>
    <property type="molecule type" value="Genomic_DNA"/>
</dbReference>
<protein>
    <submittedName>
        <fullName evidence="1">Uncharacterized protein</fullName>
    </submittedName>
</protein>
<evidence type="ECO:0000313" key="2">
    <source>
        <dbReference type="Proteomes" id="UP001642260"/>
    </source>
</evidence>
<dbReference type="AlphaFoldDB" id="A0ABC8IZE7"/>
<sequence length="131" mass="14373">MISELSSFVTGWDLSVILWYVSQPDGRILSGECSFYNDVCASCGWGIGMVPSLHRLCYPILRPLFFVPQVNSLSKCFSSFCFGDKYQVDMAVSDAFDSALFGAFDAEMNKLTNVPAAGVPQAMVELLGFMP</sequence>
<proteinExistence type="predicted"/>
<reference evidence="1 2" key="1">
    <citation type="submission" date="2022-03" db="EMBL/GenBank/DDBJ databases">
        <authorList>
            <person name="Macdonald S."/>
            <person name="Ahmed S."/>
            <person name="Newling K."/>
        </authorList>
    </citation>
    <scope>NUCLEOTIDE SEQUENCE [LARGE SCALE GENOMIC DNA]</scope>
</reference>
<evidence type="ECO:0000313" key="1">
    <source>
        <dbReference type="EMBL" id="CAH8294128.1"/>
    </source>
</evidence>
<organism evidence="1 2">
    <name type="scientific">Eruca vesicaria subsp. sativa</name>
    <name type="common">Garden rocket</name>
    <name type="synonym">Eruca sativa</name>
    <dbReference type="NCBI Taxonomy" id="29727"/>
    <lineage>
        <taxon>Eukaryota</taxon>
        <taxon>Viridiplantae</taxon>
        <taxon>Streptophyta</taxon>
        <taxon>Embryophyta</taxon>
        <taxon>Tracheophyta</taxon>
        <taxon>Spermatophyta</taxon>
        <taxon>Magnoliopsida</taxon>
        <taxon>eudicotyledons</taxon>
        <taxon>Gunneridae</taxon>
        <taxon>Pentapetalae</taxon>
        <taxon>rosids</taxon>
        <taxon>malvids</taxon>
        <taxon>Brassicales</taxon>
        <taxon>Brassicaceae</taxon>
        <taxon>Brassiceae</taxon>
        <taxon>Eruca</taxon>
    </lineage>
</organism>
<dbReference type="Proteomes" id="UP001642260">
    <property type="component" value="Unassembled WGS sequence"/>
</dbReference>
<keyword evidence="2" id="KW-1185">Reference proteome</keyword>